<feature type="region of interest" description="Disordered" evidence="1">
    <location>
        <begin position="91"/>
        <end position="122"/>
    </location>
</feature>
<feature type="compositionally biased region" description="Polar residues" evidence="1">
    <location>
        <begin position="112"/>
        <end position="122"/>
    </location>
</feature>
<gene>
    <name evidence="2" type="ORF">Syun_012672</name>
</gene>
<keyword evidence="3" id="KW-1185">Reference proteome</keyword>
<protein>
    <submittedName>
        <fullName evidence="2">Uncharacterized protein</fullName>
    </submittedName>
</protein>
<dbReference type="AlphaFoldDB" id="A0AAP0PGL4"/>
<name>A0AAP0PGL4_9MAGN</name>
<accession>A0AAP0PGL4</accession>
<comment type="caution">
    <text evidence="2">The sequence shown here is derived from an EMBL/GenBank/DDBJ whole genome shotgun (WGS) entry which is preliminary data.</text>
</comment>
<dbReference type="Proteomes" id="UP001420932">
    <property type="component" value="Unassembled WGS sequence"/>
</dbReference>
<proteinExistence type="predicted"/>
<feature type="compositionally biased region" description="Acidic residues" evidence="1">
    <location>
        <begin position="100"/>
        <end position="111"/>
    </location>
</feature>
<organism evidence="2 3">
    <name type="scientific">Stephania yunnanensis</name>
    <dbReference type="NCBI Taxonomy" id="152371"/>
    <lineage>
        <taxon>Eukaryota</taxon>
        <taxon>Viridiplantae</taxon>
        <taxon>Streptophyta</taxon>
        <taxon>Embryophyta</taxon>
        <taxon>Tracheophyta</taxon>
        <taxon>Spermatophyta</taxon>
        <taxon>Magnoliopsida</taxon>
        <taxon>Ranunculales</taxon>
        <taxon>Menispermaceae</taxon>
        <taxon>Menispermoideae</taxon>
        <taxon>Cissampelideae</taxon>
        <taxon>Stephania</taxon>
    </lineage>
</organism>
<evidence type="ECO:0000256" key="1">
    <source>
        <dbReference type="SAM" id="MobiDB-lite"/>
    </source>
</evidence>
<evidence type="ECO:0000313" key="3">
    <source>
        <dbReference type="Proteomes" id="UP001420932"/>
    </source>
</evidence>
<sequence>MKKRDQMNTTKMGGSGSRKVMMWELFPLPKVPWVCKLRPKFADETTITSKSATPDDAFQIDQNNNANIVEVDVSILRAGLLDRNGEVVSDNDEFERNAYDDGEDCGDENDELTSSSNNSSEK</sequence>
<dbReference type="EMBL" id="JBBNAF010000005">
    <property type="protein sequence ID" value="KAK9143272.1"/>
    <property type="molecule type" value="Genomic_DNA"/>
</dbReference>
<reference evidence="2 3" key="1">
    <citation type="submission" date="2024-01" db="EMBL/GenBank/DDBJ databases">
        <title>Genome assemblies of Stephania.</title>
        <authorList>
            <person name="Yang L."/>
        </authorList>
    </citation>
    <scope>NUCLEOTIDE SEQUENCE [LARGE SCALE GENOMIC DNA]</scope>
    <source>
        <strain evidence="2">YNDBR</strain>
        <tissue evidence="2">Leaf</tissue>
    </source>
</reference>
<evidence type="ECO:0000313" key="2">
    <source>
        <dbReference type="EMBL" id="KAK9143272.1"/>
    </source>
</evidence>